<dbReference type="Gene3D" id="3.40.950.10">
    <property type="entry name" value="Fe-only Hydrogenase (Larger Subunit), Chain L, domain 3"/>
    <property type="match status" value="1"/>
</dbReference>
<accession>A0AAE3VDB2</accession>
<evidence type="ECO:0000256" key="9">
    <source>
        <dbReference type="ARBA" id="ARBA00023004"/>
    </source>
</evidence>
<dbReference type="InterPro" id="IPR019574">
    <property type="entry name" value="NADH_UbQ_OxRdtase_Gsu_4Fe4S-bd"/>
</dbReference>
<keyword evidence="8" id="KW-1278">Translocase</keyword>
<evidence type="ECO:0000256" key="7">
    <source>
        <dbReference type="ARBA" id="ARBA00022737"/>
    </source>
</evidence>
<dbReference type="InterPro" id="IPR009016">
    <property type="entry name" value="Fe_hydrogenase"/>
</dbReference>
<keyword evidence="7" id="KW-0677">Repeat</keyword>
<name>A0AAE3VDB2_9BACT</name>
<dbReference type="PANTHER" id="PTHR11615">
    <property type="entry name" value="NITRATE, FORMATE, IRON DEHYDROGENASE"/>
    <property type="match status" value="1"/>
</dbReference>
<dbReference type="Pfam" id="PF10588">
    <property type="entry name" value="NADH-G_4Fe-4S_3"/>
    <property type="match status" value="1"/>
</dbReference>
<dbReference type="FunFam" id="3.30.70.20:FF:000035">
    <property type="entry name" value="Iron hydrogenase 1"/>
    <property type="match status" value="1"/>
</dbReference>
<dbReference type="RefSeq" id="WP_307259249.1">
    <property type="nucleotide sequence ID" value="NZ_JAUSVL010000001.1"/>
</dbReference>
<dbReference type="AlphaFoldDB" id="A0AAE3VDB2"/>
<evidence type="ECO:0000256" key="2">
    <source>
        <dbReference type="ARBA" id="ARBA00004370"/>
    </source>
</evidence>
<comment type="cofactor">
    <cofactor evidence="1">
        <name>[4Fe-4S] cluster</name>
        <dbReference type="ChEBI" id="CHEBI:49883"/>
    </cofactor>
</comment>
<comment type="cofactor">
    <cofactor evidence="13">
        <name>[2Fe-2S] cluster</name>
        <dbReference type="ChEBI" id="CHEBI:190135"/>
    </cofactor>
</comment>
<dbReference type="InterPro" id="IPR001041">
    <property type="entry name" value="2Fe-2S_ferredoxin-type"/>
</dbReference>
<keyword evidence="5" id="KW-0001">2Fe-2S</keyword>
<dbReference type="InterPro" id="IPR050340">
    <property type="entry name" value="Cytosolic_Fe-S_CAF"/>
</dbReference>
<dbReference type="EMBL" id="JAUSVL010000001">
    <property type="protein sequence ID" value="MDQ0288081.1"/>
    <property type="molecule type" value="Genomic_DNA"/>
</dbReference>
<dbReference type="Gene3D" id="3.30.70.20">
    <property type="match status" value="1"/>
</dbReference>
<evidence type="ECO:0000256" key="12">
    <source>
        <dbReference type="ARBA" id="ARBA00023136"/>
    </source>
</evidence>
<dbReference type="Gene3D" id="3.40.50.1780">
    <property type="match status" value="1"/>
</dbReference>
<dbReference type="InterPro" id="IPR003149">
    <property type="entry name" value="Fe_hydrogenase_ssu"/>
</dbReference>
<keyword evidence="6" id="KW-0479">Metal-binding</keyword>
<comment type="subcellular location">
    <subcellularLocation>
        <location evidence="2">Membrane</location>
    </subcellularLocation>
</comment>
<evidence type="ECO:0000256" key="4">
    <source>
        <dbReference type="ARBA" id="ARBA00022485"/>
    </source>
</evidence>
<feature type="domain" description="4Fe-4S His(Cys)3-ligated-type" evidence="16">
    <location>
        <begin position="79"/>
        <end position="118"/>
    </location>
</feature>
<sequence length="590" mass="63590">MTVNLTIDNQPVTVPKGTTILNAARSIGIKIPTLCHMEGVVSPGSCRVCLVEVEGARTLLPSCIAQVGEGMIVHVNSKTARTARRTSVELILANHPLDCNNCSRNNNCELQTIASDMGITASRFPRLVQEHPLDLSTSGLTRDMSKCILCRRCVTACQNIQQVGVLAAQKRGFATIIGGGAKANLAETTCVQCGQCAAVCPVGAITEKDAIADVWAALDDPKKHVVVHTAPAIRAALGECFGMPAGSRVTGKMVTALRRLGFDKVFDTNFAADLTIMEEGFELIKRLTDAVRDKKAVALPQFTSCCPGWINFAETFYPKSLPYLSSCKSPMQMEGPLIKTWYAQKAGIDPKDIVVVSVMPCTAKKHEANRPEMVDSGFKDTDYVLTTRELGKMVTAAGIDFVNLPDGRADELAGESTGAADIFANSGGVMEAALRTAYEVITGRELPFPSLHVASIQGLDGIKEAAFKLDGCKPEFSFLEGVTVKVLVAHGLGNAHKVCKKLEAGDLAEYQFVEIMTCPGGCIGGGGQPRMTDDNVRRARIAAIYSEDESRTLRKSHENPEIKRIYAEFLGEPLGHKSHHLLHTTYTPRQ</sequence>
<dbReference type="NCBIfam" id="TIGR02512">
    <property type="entry name" value="FeFe_hydrog_A"/>
    <property type="match status" value="1"/>
</dbReference>
<evidence type="ECO:0000313" key="18">
    <source>
        <dbReference type="Proteomes" id="UP001238163"/>
    </source>
</evidence>
<dbReference type="Proteomes" id="UP001238163">
    <property type="component" value="Unassembled WGS sequence"/>
</dbReference>
<evidence type="ECO:0000256" key="6">
    <source>
        <dbReference type="ARBA" id="ARBA00022723"/>
    </source>
</evidence>
<keyword evidence="4" id="KW-0004">4Fe-4S</keyword>
<comment type="caution">
    <text evidence="17">The sequence shown here is derived from an EMBL/GenBank/DDBJ whole genome shotgun (WGS) entry which is preliminary data.</text>
</comment>
<dbReference type="SMART" id="SM00902">
    <property type="entry name" value="Fe_hyd_SSU"/>
    <property type="match status" value="1"/>
</dbReference>
<keyword evidence="9" id="KW-0408">Iron</keyword>
<evidence type="ECO:0000256" key="5">
    <source>
        <dbReference type="ARBA" id="ARBA00022714"/>
    </source>
</evidence>
<evidence type="ECO:0000256" key="10">
    <source>
        <dbReference type="ARBA" id="ARBA00023014"/>
    </source>
</evidence>
<evidence type="ECO:0000259" key="16">
    <source>
        <dbReference type="PROSITE" id="PS51839"/>
    </source>
</evidence>
<organism evidence="17 18">
    <name type="scientific">Oligosphaera ethanolica</name>
    <dbReference type="NCBI Taxonomy" id="760260"/>
    <lineage>
        <taxon>Bacteria</taxon>
        <taxon>Pseudomonadati</taxon>
        <taxon>Lentisphaerota</taxon>
        <taxon>Oligosphaeria</taxon>
        <taxon>Oligosphaerales</taxon>
        <taxon>Oligosphaeraceae</taxon>
        <taxon>Oligosphaera</taxon>
    </lineage>
</organism>
<dbReference type="PROSITE" id="PS51839">
    <property type="entry name" value="4FE4S_HC3"/>
    <property type="match status" value="1"/>
</dbReference>
<dbReference type="GO" id="GO:0016020">
    <property type="term" value="C:membrane"/>
    <property type="evidence" value="ECO:0007669"/>
    <property type="project" value="UniProtKB-SubCell"/>
</dbReference>
<dbReference type="SUPFAM" id="SSF54862">
    <property type="entry name" value="4Fe-4S ferredoxins"/>
    <property type="match status" value="1"/>
</dbReference>
<dbReference type="Gene3D" id="3.10.20.740">
    <property type="match status" value="1"/>
</dbReference>
<reference evidence="17" key="1">
    <citation type="submission" date="2023-07" db="EMBL/GenBank/DDBJ databases">
        <title>Genomic Encyclopedia of Type Strains, Phase IV (KMG-IV): sequencing the most valuable type-strain genomes for metagenomic binning, comparative biology and taxonomic classification.</title>
        <authorList>
            <person name="Goeker M."/>
        </authorList>
    </citation>
    <scope>NUCLEOTIDE SEQUENCE</scope>
    <source>
        <strain evidence="17">DSM 24202</strain>
    </source>
</reference>
<dbReference type="Pfam" id="PF12838">
    <property type="entry name" value="Fer4_7"/>
    <property type="match status" value="1"/>
</dbReference>
<keyword evidence="18" id="KW-1185">Reference proteome</keyword>
<dbReference type="Pfam" id="PF13510">
    <property type="entry name" value="Fer2_4"/>
    <property type="match status" value="1"/>
</dbReference>
<evidence type="ECO:0000256" key="13">
    <source>
        <dbReference type="ARBA" id="ARBA00034078"/>
    </source>
</evidence>
<evidence type="ECO:0000313" key="17">
    <source>
        <dbReference type="EMBL" id="MDQ0288081.1"/>
    </source>
</evidence>
<keyword evidence="10" id="KW-0411">Iron-sulfur</keyword>
<dbReference type="NCBIfam" id="NF040763">
    <property type="entry name" value="FeFe_hydrog_A6"/>
    <property type="match status" value="1"/>
</dbReference>
<dbReference type="GO" id="GO:0008901">
    <property type="term" value="F:ferredoxin hydrogenase activity"/>
    <property type="evidence" value="ECO:0007669"/>
    <property type="project" value="InterPro"/>
</dbReference>
<feature type="domain" description="2Fe-2S ferredoxin-type" evidence="14">
    <location>
        <begin position="1"/>
        <end position="79"/>
    </location>
</feature>
<dbReference type="GO" id="GO:0051537">
    <property type="term" value="F:2 iron, 2 sulfur cluster binding"/>
    <property type="evidence" value="ECO:0007669"/>
    <property type="project" value="UniProtKB-KW"/>
</dbReference>
<dbReference type="InterPro" id="IPR036991">
    <property type="entry name" value="Fe_hydrogenase_ssu_sf"/>
</dbReference>
<evidence type="ECO:0000256" key="8">
    <source>
        <dbReference type="ARBA" id="ARBA00022967"/>
    </source>
</evidence>
<dbReference type="SUPFAM" id="SSF53920">
    <property type="entry name" value="Fe-only hydrogenase"/>
    <property type="match status" value="1"/>
</dbReference>
<gene>
    <name evidence="17" type="ORF">J3R75_000188</name>
</gene>
<dbReference type="PROSITE" id="PS51085">
    <property type="entry name" value="2FE2S_FER_2"/>
    <property type="match status" value="1"/>
</dbReference>
<keyword evidence="12" id="KW-0472">Membrane</keyword>
<dbReference type="FunFam" id="3.10.20.740:FF:000004">
    <property type="entry name" value="NADH-quinone oxidoreductase"/>
    <property type="match status" value="1"/>
</dbReference>
<keyword evidence="11" id="KW-0520">NAD</keyword>
<evidence type="ECO:0000256" key="3">
    <source>
        <dbReference type="ARBA" id="ARBA00005404"/>
    </source>
</evidence>
<dbReference type="InterPro" id="IPR017896">
    <property type="entry name" value="4Fe4S_Fe-S-bd"/>
</dbReference>
<dbReference type="Gene3D" id="4.10.260.20">
    <property type="entry name" value="Iron hydrogenase, small subunit"/>
    <property type="match status" value="1"/>
</dbReference>
<dbReference type="GO" id="GO:0005506">
    <property type="term" value="F:iron ion binding"/>
    <property type="evidence" value="ECO:0007669"/>
    <property type="project" value="InterPro"/>
</dbReference>
<dbReference type="InterPro" id="IPR049830">
    <property type="entry name" value="HndD"/>
</dbReference>
<dbReference type="GO" id="GO:0051539">
    <property type="term" value="F:4 iron, 4 sulfur cluster binding"/>
    <property type="evidence" value="ECO:0007669"/>
    <property type="project" value="UniProtKB-KW"/>
</dbReference>
<evidence type="ECO:0000256" key="11">
    <source>
        <dbReference type="ARBA" id="ARBA00023027"/>
    </source>
</evidence>
<evidence type="ECO:0000256" key="1">
    <source>
        <dbReference type="ARBA" id="ARBA00001966"/>
    </source>
</evidence>
<comment type="similarity">
    <text evidence="3">Belongs to the complex I 75 kDa subunit family.</text>
</comment>
<dbReference type="SUPFAM" id="SSF54292">
    <property type="entry name" value="2Fe-2S ferredoxin-like"/>
    <property type="match status" value="1"/>
</dbReference>
<dbReference type="Pfam" id="PF02906">
    <property type="entry name" value="Fe_hyd_lg_C"/>
    <property type="match status" value="1"/>
</dbReference>
<dbReference type="Pfam" id="PF02256">
    <property type="entry name" value="Fe_hyd_SSU"/>
    <property type="match status" value="1"/>
</dbReference>
<dbReference type="PROSITE" id="PS51379">
    <property type="entry name" value="4FE4S_FER_2"/>
    <property type="match status" value="2"/>
</dbReference>
<evidence type="ECO:0000259" key="15">
    <source>
        <dbReference type="PROSITE" id="PS51379"/>
    </source>
</evidence>
<dbReference type="PROSITE" id="PS00198">
    <property type="entry name" value="4FE4S_FER_1"/>
    <property type="match status" value="1"/>
</dbReference>
<dbReference type="InterPro" id="IPR013352">
    <property type="entry name" value="Fe_hydrogenase_subset"/>
</dbReference>
<dbReference type="CDD" id="cd00207">
    <property type="entry name" value="fer2"/>
    <property type="match status" value="1"/>
</dbReference>
<proteinExistence type="inferred from homology"/>
<protein>
    <submittedName>
        <fullName evidence="17">Iron-only hydrogenase group A</fullName>
    </submittedName>
</protein>
<dbReference type="InterPro" id="IPR036010">
    <property type="entry name" value="2Fe-2S_ferredoxin-like_sf"/>
</dbReference>
<dbReference type="InterPro" id="IPR017900">
    <property type="entry name" value="4Fe4S_Fe_S_CS"/>
</dbReference>
<feature type="domain" description="4Fe-4S ferredoxin-type" evidence="15">
    <location>
        <begin position="181"/>
        <end position="210"/>
    </location>
</feature>
<feature type="domain" description="4Fe-4S ferredoxin-type" evidence="15">
    <location>
        <begin position="138"/>
        <end position="168"/>
    </location>
</feature>
<dbReference type="SMART" id="SM00929">
    <property type="entry name" value="NADH-G_4Fe-4S_3"/>
    <property type="match status" value="1"/>
</dbReference>
<evidence type="ECO:0000259" key="14">
    <source>
        <dbReference type="PROSITE" id="PS51085"/>
    </source>
</evidence>
<dbReference type="InterPro" id="IPR004108">
    <property type="entry name" value="Fe_hydrogenase_lsu_C"/>
</dbReference>